<feature type="region of interest" description="Disordered" evidence="6">
    <location>
        <begin position="397"/>
        <end position="418"/>
    </location>
</feature>
<dbReference type="Proteomes" id="UP000001070">
    <property type="component" value="Unassembled WGS sequence"/>
</dbReference>
<protein>
    <submittedName>
        <fullName evidence="9">GH24624</fullName>
    </submittedName>
</protein>
<evidence type="ECO:0000256" key="1">
    <source>
        <dbReference type="ARBA" id="ARBA00007447"/>
    </source>
</evidence>
<dbReference type="STRING" id="7222.B4JMF6"/>
<accession>B4JMF6</accession>
<dbReference type="PANTHER" id="PTHR47966">
    <property type="entry name" value="BETA-SITE APP-CLEAVING ENZYME, ISOFORM A-RELATED"/>
    <property type="match status" value="1"/>
</dbReference>
<dbReference type="InterPro" id="IPR001461">
    <property type="entry name" value="Aspartic_peptidase_A1"/>
</dbReference>
<proteinExistence type="inferred from homology"/>
<dbReference type="PhylomeDB" id="B4JMF6"/>
<dbReference type="AlphaFoldDB" id="B4JMF6"/>
<feature type="signal peptide" evidence="7">
    <location>
        <begin position="1"/>
        <end position="23"/>
    </location>
</feature>
<feature type="disulfide bond" evidence="4">
    <location>
        <begin position="314"/>
        <end position="349"/>
    </location>
</feature>
<gene>
    <name evidence="9" type="primary">Dgri\GH24624</name>
    <name evidence="9" type="ORF">Dgri_GH24624</name>
</gene>
<evidence type="ECO:0000256" key="3">
    <source>
        <dbReference type="PIRSR" id="PIRSR601461-1"/>
    </source>
</evidence>
<feature type="active site" evidence="3">
    <location>
        <position position="284"/>
    </location>
</feature>
<dbReference type="PANTHER" id="PTHR47966:SF51">
    <property type="entry name" value="BETA-SITE APP-CLEAVING ENZYME, ISOFORM A-RELATED"/>
    <property type="match status" value="1"/>
</dbReference>
<evidence type="ECO:0000256" key="6">
    <source>
        <dbReference type="SAM" id="MobiDB-lite"/>
    </source>
</evidence>
<dbReference type="EMBL" id="CH916371">
    <property type="protein sequence ID" value="EDV91899.1"/>
    <property type="molecule type" value="Genomic_DNA"/>
</dbReference>
<comment type="similarity">
    <text evidence="1 5">Belongs to the peptidase A1 family.</text>
</comment>
<keyword evidence="5" id="KW-0064">Aspartyl protease</keyword>
<evidence type="ECO:0000313" key="10">
    <source>
        <dbReference type="Proteomes" id="UP000001070"/>
    </source>
</evidence>
<keyword evidence="5" id="KW-0645">Protease</keyword>
<evidence type="ECO:0000256" key="2">
    <source>
        <dbReference type="ARBA" id="ARBA00023157"/>
    </source>
</evidence>
<dbReference type="Pfam" id="PF00026">
    <property type="entry name" value="Asp"/>
    <property type="match status" value="1"/>
</dbReference>
<evidence type="ECO:0000256" key="7">
    <source>
        <dbReference type="SAM" id="SignalP"/>
    </source>
</evidence>
<keyword evidence="2 4" id="KW-1015">Disulfide bond</keyword>
<name>B4JMF6_DROGR</name>
<dbReference type="InterPro" id="IPR033121">
    <property type="entry name" value="PEPTIDASE_A1"/>
</dbReference>
<dbReference type="eggNOG" id="KOG1339">
    <property type="taxonomic scope" value="Eukaryota"/>
</dbReference>
<evidence type="ECO:0000256" key="5">
    <source>
        <dbReference type="RuleBase" id="RU000454"/>
    </source>
</evidence>
<dbReference type="GO" id="GO:0004190">
    <property type="term" value="F:aspartic-type endopeptidase activity"/>
    <property type="evidence" value="ECO:0007669"/>
    <property type="project" value="UniProtKB-KW"/>
</dbReference>
<keyword evidence="10" id="KW-1185">Reference proteome</keyword>
<sequence>MLKSVIVLGGLLLALTLSSGSSGSSGSSVNKLHRVPIYRQKNFVKTRANIQAEVAHVRNKYNSQLTVESTTTQEQITNFMNMQYYGLITIGTPPQDFQVVFDTGSANLWVPSIKCRSPVCREHNMFNATASTSYVSNGEDLVLNYGSGGITGYLGSDVVNVNGMNIKNQTFGLATSQDTGGSVSSYDGILGMGYLSLSVDNVVPPFYNMISQGLVSKQIFSFYLASDGSNSYGGELIFGGSDPMWFIGNMVYTNVTREGYWQFMMDNATLNGNILCTNCPAIVDTGTSLIMAPAASYQIIMEVVGVNVFGIVDCSTISQMPVLTFAINGVMFGIPPSAYVIVDGLNNECTLGIQSMSENFWILGDVFIGQYYTEFDLAQNRLGFASIKGLSYTQGGGTQGGGTQGGGPQGGGNPQGGGAGNLQRMPALEFGLLVMVLFWKMLNYLQ</sequence>
<evidence type="ECO:0000259" key="8">
    <source>
        <dbReference type="PROSITE" id="PS51767"/>
    </source>
</evidence>
<dbReference type="InterPro" id="IPR001969">
    <property type="entry name" value="Aspartic_peptidase_AS"/>
</dbReference>
<keyword evidence="7" id="KW-0732">Signal</keyword>
<dbReference type="GO" id="GO:0005764">
    <property type="term" value="C:lysosome"/>
    <property type="evidence" value="ECO:0007669"/>
    <property type="project" value="TreeGrafter"/>
</dbReference>
<dbReference type="HOGENOM" id="CLU_013253_3_2_1"/>
<feature type="active site" evidence="3">
    <location>
        <position position="102"/>
    </location>
</feature>
<dbReference type="OMA" id="DNITMNG"/>
<feature type="domain" description="Peptidase A1" evidence="8">
    <location>
        <begin position="84"/>
        <end position="385"/>
    </location>
</feature>
<feature type="disulfide bond" evidence="4">
    <location>
        <begin position="115"/>
        <end position="120"/>
    </location>
</feature>
<dbReference type="PROSITE" id="PS00141">
    <property type="entry name" value="ASP_PROTEASE"/>
    <property type="match status" value="2"/>
</dbReference>
<dbReference type="PROSITE" id="PS51767">
    <property type="entry name" value="PEPTIDASE_A1"/>
    <property type="match status" value="1"/>
</dbReference>
<dbReference type="MEROPS" id="A01.A63"/>
<evidence type="ECO:0000256" key="4">
    <source>
        <dbReference type="PIRSR" id="PIRSR601461-2"/>
    </source>
</evidence>
<dbReference type="PRINTS" id="PR00792">
    <property type="entry name" value="PEPSIN"/>
</dbReference>
<feature type="chain" id="PRO_5002812549" evidence="7">
    <location>
        <begin position="24"/>
        <end position="446"/>
    </location>
</feature>
<dbReference type="GO" id="GO:0006508">
    <property type="term" value="P:proteolysis"/>
    <property type="evidence" value="ECO:0007669"/>
    <property type="project" value="UniProtKB-KW"/>
</dbReference>
<dbReference type="OrthoDB" id="771136at2759"/>
<dbReference type="SMR" id="B4JMF6"/>
<dbReference type="InterPro" id="IPR021109">
    <property type="entry name" value="Peptidase_aspartic_dom_sf"/>
</dbReference>
<evidence type="ECO:0000313" key="9">
    <source>
        <dbReference type="EMBL" id="EDV91899.1"/>
    </source>
</evidence>
<dbReference type="Gene3D" id="2.60.40.1960">
    <property type="match status" value="1"/>
</dbReference>
<dbReference type="InParanoid" id="B4JMF6"/>
<keyword evidence="5" id="KW-0378">Hydrolase</keyword>
<dbReference type="Gene3D" id="2.40.70.10">
    <property type="entry name" value="Acid Proteases"/>
    <property type="match status" value="2"/>
</dbReference>
<reference evidence="9 10" key="1">
    <citation type="journal article" date="2007" name="Nature">
        <title>Evolution of genes and genomes on the Drosophila phylogeny.</title>
        <authorList>
            <consortium name="Drosophila 12 Genomes Consortium"/>
            <person name="Clark A.G."/>
            <person name="Eisen M.B."/>
            <person name="Smith D.R."/>
            <person name="Bergman C.M."/>
            <person name="Oliver B."/>
            <person name="Markow T.A."/>
            <person name="Kaufman T.C."/>
            <person name="Kellis M."/>
            <person name="Gelbart W."/>
            <person name="Iyer V.N."/>
            <person name="Pollard D.A."/>
            <person name="Sackton T.B."/>
            <person name="Larracuente A.M."/>
            <person name="Singh N.D."/>
            <person name="Abad J.P."/>
            <person name="Abt D.N."/>
            <person name="Adryan B."/>
            <person name="Aguade M."/>
            <person name="Akashi H."/>
            <person name="Anderson W.W."/>
            <person name="Aquadro C.F."/>
            <person name="Ardell D.H."/>
            <person name="Arguello R."/>
            <person name="Artieri C.G."/>
            <person name="Barbash D.A."/>
            <person name="Barker D."/>
            <person name="Barsanti P."/>
            <person name="Batterham P."/>
            <person name="Batzoglou S."/>
            <person name="Begun D."/>
            <person name="Bhutkar A."/>
            <person name="Blanco E."/>
            <person name="Bosak S.A."/>
            <person name="Bradley R.K."/>
            <person name="Brand A.D."/>
            <person name="Brent M.R."/>
            <person name="Brooks A.N."/>
            <person name="Brown R.H."/>
            <person name="Butlin R.K."/>
            <person name="Caggese C."/>
            <person name="Calvi B.R."/>
            <person name="Bernardo de Carvalho A."/>
            <person name="Caspi A."/>
            <person name="Castrezana S."/>
            <person name="Celniker S.E."/>
            <person name="Chang J.L."/>
            <person name="Chapple C."/>
            <person name="Chatterji S."/>
            <person name="Chinwalla A."/>
            <person name="Civetta A."/>
            <person name="Clifton S.W."/>
            <person name="Comeron J.M."/>
            <person name="Costello J.C."/>
            <person name="Coyne J.A."/>
            <person name="Daub J."/>
            <person name="David R.G."/>
            <person name="Delcher A.L."/>
            <person name="Delehaunty K."/>
            <person name="Do C.B."/>
            <person name="Ebling H."/>
            <person name="Edwards K."/>
            <person name="Eickbush T."/>
            <person name="Evans J.D."/>
            <person name="Filipski A."/>
            <person name="Findeiss S."/>
            <person name="Freyhult E."/>
            <person name="Fulton L."/>
            <person name="Fulton R."/>
            <person name="Garcia A.C."/>
            <person name="Gardiner A."/>
            <person name="Garfield D.A."/>
            <person name="Garvin B.E."/>
            <person name="Gibson G."/>
            <person name="Gilbert D."/>
            <person name="Gnerre S."/>
            <person name="Godfrey J."/>
            <person name="Good R."/>
            <person name="Gotea V."/>
            <person name="Gravely B."/>
            <person name="Greenberg A.J."/>
            <person name="Griffiths-Jones S."/>
            <person name="Gross S."/>
            <person name="Guigo R."/>
            <person name="Gustafson E.A."/>
            <person name="Haerty W."/>
            <person name="Hahn M.W."/>
            <person name="Halligan D.L."/>
            <person name="Halpern A.L."/>
            <person name="Halter G.M."/>
            <person name="Han M.V."/>
            <person name="Heger A."/>
            <person name="Hillier L."/>
            <person name="Hinrichs A.S."/>
            <person name="Holmes I."/>
            <person name="Hoskins R.A."/>
            <person name="Hubisz M.J."/>
            <person name="Hultmark D."/>
            <person name="Huntley M.A."/>
            <person name="Jaffe D.B."/>
            <person name="Jagadeeshan S."/>
            <person name="Jeck W.R."/>
            <person name="Johnson J."/>
            <person name="Jones C.D."/>
            <person name="Jordan W.C."/>
            <person name="Karpen G.H."/>
            <person name="Kataoka E."/>
            <person name="Keightley P.D."/>
            <person name="Kheradpour P."/>
            <person name="Kirkness E.F."/>
            <person name="Koerich L.B."/>
            <person name="Kristiansen K."/>
            <person name="Kudrna D."/>
            <person name="Kulathinal R.J."/>
            <person name="Kumar S."/>
            <person name="Kwok R."/>
            <person name="Lander E."/>
            <person name="Langley C.H."/>
            <person name="Lapoint R."/>
            <person name="Lazzaro B.P."/>
            <person name="Lee S.J."/>
            <person name="Levesque L."/>
            <person name="Li R."/>
            <person name="Lin C.F."/>
            <person name="Lin M.F."/>
            <person name="Lindblad-Toh K."/>
            <person name="Llopart A."/>
            <person name="Long M."/>
            <person name="Low L."/>
            <person name="Lozovsky E."/>
            <person name="Lu J."/>
            <person name="Luo M."/>
            <person name="Machado C.A."/>
            <person name="Makalowski W."/>
            <person name="Marzo M."/>
            <person name="Matsuda M."/>
            <person name="Matzkin L."/>
            <person name="McAllister B."/>
            <person name="McBride C.S."/>
            <person name="McKernan B."/>
            <person name="McKernan K."/>
            <person name="Mendez-Lago M."/>
            <person name="Minx P."/>
            <person name="Mollenhauer M.U."/>
            <person name="Montooth K."/>
            <person name="Mount S.M."/>
            <person name="Mu X."/>
            <person name="Myers E."/>
            <person name="Negre B."/>
            <person name="Newfeld S."/>
            <person name="Nielsen R."/>
            <person name="Noor M.A."/>
            <person name="O'Grady P."/>
            <person name="Pachter L."/>
            <person name="Papaceit M."/>
            <person name="Parisi M.J."/>
            <person name="Parisi M."/>
            <person name="Parts L."/>
            <person name="Pedersen J.S."/>
            <person name="Pesole G."/>
            <person name="Phillippy A.M."/>
            <person name="Ponting C.P."/>
            <person name="Pop M."/>
            <person name="Porcelli D."/>
            <person name="Powell J.R."/>
            <person name="Prohaska S."/>
            <person name="Pruitt K."/>
            <person name="Puig M."/>
            <person name="Quesneville H."/>
            <person name="Ram K.R."/>
            <person name="Rand D."/>
            <person name="Rasmussen M.D."/>
            <person name="Reed L.K."/>
            <person name="Reenan R."/>
            <person name="Reily A."/>
            <person name="Remington K.A."/>
            <person name="Rieger T.T."/>
            <person name="Ritchie M.G."/>
            <person name="Robin C."/>
            <person name="Rogers Y.H."/>
            <person name="Rohde C."/>
            <person name="Rozas J."/>
            <person name="Rubenfield M.J."/>
            <person name="Ruiz A."/>
            <person name="Russo S."/>
            <person name="Salzberg S.L."/>
            <person name="Sanchez-Gracia A."/>
            <person name="Saranga D.J."/>
            <person name="Sato H."/>
            <person name="Schaeffer S.W."/>
            <person name="Schatz M.C."/>
            <person name="Schlenke T."/>
            <person name="Schwartz R."/>
            <person name="Segarra C."/>
            <person name="Singh R.S."/>
            <person name="Sirot L."/>
            <person name="Sirota M."/>
            <person name="Sisneros N.B."/>
            <person name="Smith C.D."/>
            <person name="Smith T.F."/>
            <person name="Spieth J."/>
            <person name="Stage D.E."/>
            <person name="Stark A."/>
            <person name="Stephan W."/>
            <person name="Strausberg R.L."/>
            <person name="Strempel S."/>
            <person name="Sturgill D."/>
            <person name="Sutton G."/>
            <person name="Sutton G.G."/>
            <person name="Tao W."/>
            <person name="Teichmann S."/>
            <person name="Tobari Y.N."/>
            <person name="Tomimura Y."/>
            <person name="Tsolas J.M."/>
            <person name="Valente V.L."/>
            <person name="Venter E."/>
            <person name="Venter J.C."/>
            <person name="Vicario S."/>
            <person name="Vieira F.G."/>
            <person name="Vilella A.J."/>
            <person name="Villasante A."/>
            <person name="Walenz B."/>
            <person name="Wang J."/>
            <person name="Wasserman M."/>
            <person name="Watts T."/>
            <person name="Wilson D."/>
            <person name="Wilson R.K."/>
            <person name="Wing R.A."/>
            <person name="Wolfner M.F."/>
            <person name="Wong A."/>
            <person name="Wong G.K."/>
            <person name="Wu C.I."/>
            <person name="Wu G."/>
            <person name="Yamamoto D."/>
            <person name="Yang H.P."/>
            <person name="Yang S.P."/>
            <person name="Yorke J.A."/>
            <person name="Yoshida K."/>
            <person name="Zdobnov E."/>
            <person name="Zhang P."/>
            <person name="Zhang Y."/>
            <person name="Zimin A.V."/>
            <person name="Baldwin J."/>
            <person name="Abdouelleil A."/>
            <person name="Abdulkadir J."/>
            <person name="Abebe A."/>
            <person name="Abera B."/>
            <person name="Abreu J."/>
            <person name="Acer S.C."/>
            <person name="Aftuck L."/>
            <person name="Alexander A."/>
            <person name="An P."/>
            <person name="Anderson E."/>
            <person name="Anderson S."/>
            <person name="Arachi H."/>
            <person name="Azer M."/>
            <person name="Bachantsang P."/>
            <person name="Barry A."/>
            <person name="Bayul T."/>
            <person name="Berlin A."/>
            <person name="Bessette D."/>
            <person name="Bloom T."/>
            <person name="Blye J."/>
            <person name="Boguslavskiy L."/>
            <person name="Bonnet C."/>
            <person name="Boukhgalter B."/>
            <person name="Bourzgui I."/>
            <person name="Brown A."/>
            <person name="Cahill P."/>
            <person name="Channer S."/>
            <person name="Cheshatsang Y."/>
            <person name="Chuda L."/>
            <person name="Citroen M."/>
            <person name="Collymore A."/>
            <person name="Cooke P."/>
            <person name="Costello M."/>
            <person name="D'Aco K."/>
            <person name="Daza R."/>
            <person name="De Haan G."/>
            <person name="DeGray S."/>
            <person name="DeMaso C."/>
            <person name="Dhargay N."/>
            <person name="Dooley K."/>
            <person name="Dooley E."/>
            <person name="Doricent M."/>
            <person name="Dorje P."/>
            <person name="Dorjee K."/>
            <person name="Dupes A."/>
            <person name="Elong R."/>
            <person name="Falk J."/>
            <person name="Farina A."/>
            <person name="Faro S."/>
            <person name="Ferguson D."/>
            <person name="Fisher S."/>
            <person name="Foley C.D."/>
            <person name="Franke A."/>
            <person name="Friedrich D."/>
            <person name="Gadbois L."/>
            <person name="Gearin G."/>
            <person name="Gearin C.R."/>
            <person name="Giannoukos G."/>
            <person name="Goode T."/>
            <person name="Graham J."/>
            <person name="Grandbois E."/>
            <person name="Grewal S."/>
            <person name="Gyaltsen K."/>
            <person name="Hafez N."/>
            <person name="Hagos B."/>
            <person name="Hall J."/>
            <person name="Henson C."/>
            <person name="Hollinger A."/>
            <person name="Honan T."/>
            <person name="Huard M.D."/>
            <person name="Hughes L."/>
            <person name="Hurhula B."/>
            <person name="Husby M.E."/>
            <person name="Kamat A."/>
            <person name="Kanga B."/>
            <person name="Kashin S."/>
            <person name="Khazanovich D."/>
            <person name="Kisner P."/>
            <person name="Lance K."/>
            <person name="Lara M."/>
            <person name="Lee W."/>
            <person name="Lennon N."/>
            <person name="Letendre F."/>
            <person name="LeVine R."/>
            <person name="Lipovsky A."/>
            <person name="Liu X."/>
            <person name="Liu J."/>
            <person name="Liu S."/>
            <person name="Lokyitsang T."/>
            <person name="Lokyitsang Y."/>
            <person name="Lubonja R."/>
            <person name="Lui A."/>
            <person name="MacDonald P."/>
            <person name="Magnisalis V."/>
            <person name="Maru K."/>
            <person name="Matthews C."/>
            <person name="McCusker W."/>
            <person name="McDonough S."/>
            <person name="Mehta T."/>
            <person name="Meldrim J."/>
            <person name="Meneus L."/>
            <person name="Mihai O."/>
            <person name="Mihalev A."/>
            <person name="Mihova T."/>
            <person name="Mittelman R."/>
            <person name="Mlenga V."/>
            <person name="Montmayeur A."/>
            <person name="Mulrain L."/>
            <person name="Navidi A."/>
            <person name="Naylor J."/>
            <person name="Negash T."/>
            <person name="Nguyen T."/>
            <person name="Nguyen N."/>
            <person name="Nicol R."/>
            <person name="Norbu C."/>
            <person name="Norbu N."/>
            <person name="Novod N."/>
            <person name="O'Neill B."/>
            <person name="Osman S."/>
            <person name="Markiewicz E."/>
            <person name="Oyono O.L."/>
            <person name="Patti C."/>
            <person name="Phunkhang P."/>
            <person name="Pierre F."/>
            <person name="Priest M."/>
            <person name="Raghuraman S."/>
            <person name="Rege F."/>
            <person name="Reyes R."/>
            <person name="Rise C."/>
            <person name="Rogov P."/>
            <person name="Ross K."/>
            <person name="Ryan E."/>
            <person name="Settipalli S."/>
            <person name="Shea T."/>
            <person name="Sherpa N."/>
            <person name="Shi L."/>
            <person name="Shih D."/>
            <person name="Sparrow T."/>
            <person name="Spaulding J."/>
            <person name="Stalker J."/>
            <person name="Stange-Thomann N."/>
            <person name="Stavropoulos S."/>
            <person name="Stone C."/>
            <person name="Strader C."/>
            <person name="Tesfaye S."/>
            <person name="Thomson T."/>
            <person name="Thoulutsang Y."/>
            <person name="Thoulutsang D."/>
            <person name="Topham K."/>
            <person name="Topping I."/>
            <person name="Tsamla T."/>
            <person name="Vassiliev H."/>
            <person name="Vo A."/>
            <person name="Wangchuk T."/>
            <person name="Wangdi T."/>
            <person name="Weiand M."/>
            <person name="Wilkinson J."/>
            <person name="Wilson A."/>
            <person name="Yadav S."/>
            <person name="Young G."/>
            <person name="Yu Q."/>
            <person name="Zembek L."/>
            <person name="Zhong D."/>
            <person name="Zimmer A."/>
            <person name="Zwirko Z."/>
            <person name="Jaffe D.B."/>
            <person name="Alvarez P."/>
            <person name="Brockman W."/>
            <person name="Butler J."/>
            <person name="Chin C."/>
            <person name="Gnerre S."/>
            <person name="Grabherr M."/>
            <person name="Kleber M."/>
            <person name="Mauceli E."/>
            <person name="MacCallum I."/>
        </authorList>
    </citation>
    <scope>NUCLEOTIDE SEQUENCE [LARGE SCALE GENOMIC DNA]</scope>
    <source>
        <strain evidence="10">Tucson 15287-2541.00</strain>
    </source>
</reference>
<dbReference type="FunFam" id="2.40.70.10:FF:000004">
    <property type="entry name" value="Pepsin A"/>
    <property type="match status" value="1"/>
</dbReference>
<dbReference type="SUPFAM" id="SSF50630">
    <property type="entry name" value="Acid proteases"/>
    <property type="match status" value="1"/>
</dbReference>
<organism evidence="10">
    <name type="scientific">Drosophila grimshawi</name>
    <name type="common">Hawaiian fruit fly</name>
    <name type="synonym">Idiomyia grimshawi</name>
    <dbReference type="NCBI Taxonomy" id="7222"/>
    <lineage>
        <taxon>Eukaryota</taxon>
        <taxon>Metazoa</taxon>
        <taxon>Ecdysozoa</taxon>
        <taxon>Arthropoda</taxon>
        <taxon>Hexapoda</taxon>
        <taxon>Insecta</taxon>
        <taxon>Pterygota</taxon>
        <taxon>Neoptera</taxon>
        <taxon>Endopterygota</taxon>
        <taxon>Diptera</taxon>
        <taxon>Brachycera</taxon>
        <taxon>Muscomorpha</taxon>
        <taxon>Ephydroidea</taxon>
        <taxon>Drosophilidae</taxon>
        <taxon>Drosophila</taxon>
        <taxon>Hawaiian Drosophila</taxon>
    </lineage>
</organism>